<feature type="region of interest" description="Disordered" evidence="1">
    <location>
        <begin position="706"/>
        <end position="865"/>
    </location>
</feature>
<feature type="compositionally biased region" description="Low complexity" evidence="1">
    <location>
        <begin position="710"/>
        <end position="723"/>
    </location>
</feature>
<feature type="compositionally biased region" description="Basic and acidic residues" evidence="1">
    <location>
        <begin position="852"/>
        <end position="865"/>
    </location>
</feature>
<feature type="region of interest" description="Disordered" evidence="1">
    <location>
        <begin position="1"/>
        <end position="103"/>
    </location>
</feature>
<feature type="compositionally biased region" description="Low complexity" evidence="1">
    <location>
        <begin position="84"/>
        <end position="103"/>
    </location>
</feature>
<reference evidence="2" key="1">
    <citation type="submission" date="2022-06" db="EMBL/GenBank/DDBJ databases">
        <title>Complete genome sequences of two strains of the flax pathogen Septoria linicola.</title>
        <authorList>
            <person name="Lapalu N."/>
            <person name="Simon A."/>
            <person name="Demenou B."/>
            <person name="Paumier D."/>
            <person name="Guillot M.-P."/>
            <person name="Gout L."/>
            <person name="Valade R."/>
        </authorList>
    </citation>
    <scope>NUCLEOTIDE SEQUENCE</scope>
    <source>
        <strain evidence="2">SE15195</strain>
    </source>
</reference>
<sequence>MSNLPERQQDAAIAGSFGSRPGAKDVTPAGVTSSHQDHETAPSVQSGSAATSSATDDIPSAQQVQGSVRSTADSAYQQLPSTRSLQNSAQSGAGAAAQQLPSSQGVLDTLSQGADYVARGVRNLTSGAAPAKVTADAQSVPQTRTIEQYHVPGSFVDSSSDQSPVDTLDELKANLPTTSSATRQGPVPGQKDNFQYTQEEFVGQPRTPVSGTSHAQAPPAERKEDLLPASGALKTLSEREQDNALAGSRPARPGVSSGEARQDVAPNSSSNLPVGVAGAFQSANPTLDNANEQVKTTVATAAQSAYNQLPSAQAVQQTAQGGAQYAAVSAKTGANAVYQQAPSAETMQGNAQYAAEAARSGANSAYQQAPSTQQVQGGTLAAATTVQSGLLKAEEQAYQAAQSVLGTVQSGLGYVKEAVAGREQALENDQIHKDGTNYIKEQLESKRTDTDKHTLLPVAGNSSVRPTHAGSASGIPRDTVESSAAPDVSYEHRPKTLPQNEIAGRDQERGISDTGFGAPARVDASRRAGNWAPEATASGEAVHEKSEVERELLRKVEPAPATTEARAPGGFDSAPSSGVAVVGNWGSETVQALGSTAASNLSHVPGQDPAYPHVGTAQVGQQPHQSESIPPVLLPKAGPEPGKGVAPIEDTTQDRAYSHPGKGVAPILGDDLESAKKDVLGSSAQDAGPTHQKYVQPPALDAIKVQDLGPSTSPATPASTSQAGGHSNSITPTNHLPLRPAEQSARAGSVNPVETNAGEGLSAPPVLPDSDIDHNTSSQPKGNIQQSNPNAGDTFDSPSRAGGTKSERIPLGADEKDPYWQGKESALEHLKHDTKAGVRENRDAIPVAGGKRVGEDHVGESRKIE</sequence>
<feature type="compositionally biased region" description="Basic and acidic residues" evidence="1">
    <location>
        <begin position="805"/>
        <end position="818"/>
    </location>
</feature>
<feature type="region of interest" description="Disordered" evidence="1">
    <location>
        <begin position="444"/>
        <end position="548"/>
    </location>
</feature>
<feature type="region of interest" description="Disordered" evidence="1">
    <location>
        <begin position="151"/>
        <end position="288"/>
    </location>
</feature>
<evidence type="ECO:0000256" key="1">
    <source>
        <dbReference type="SAM" id="MobiDB-lite"/>
    </source>
</evidence>
<feature type="region of interest" description="Disordered" evidence="1">
    <location>
        <begin position="635"/>
        <end position="668"/>
    </location>
</feature>
<dbReference type="Proteomes" id="UP001056384">
    <property type="component" value="Chromosome 12"/>
</dbReference>
<feature type="compositionally biased region" description="Polar residues" evidence="1">
    <location>
        <begin position="62"/>
        <end position="83"/>
    </location>
</feature>
<feature type="compositionally biased region" description="Polar residues" evidence="1">
    <location>
        <begin position="156"/>
        <end position="165"/>
    </location>
</feature>
<keyword evidence="3" id="KW-1185">Reference proteome</keyword>
<feature type="compositionally biased region" description="Polar residues" evidence="1">
    <location>
        <begin position="724"/>
        <end position="734"/>
    </location>
</feature>
<evidence type="ECO:0000313" key="3">
    <source>
        <dbReference type="Proteomes" id="UP001056384"/>
    </source>
</evidence>
<feature type="compositionally biased region" description="Polar residues" evidence="1">
    <location>
        <begin position="775"/>
        <end position="791"/>
    </location>
</feature>
<feature type="compositionally biased region" description="Low complexity" evidence="1">
    <location>
        <begin position="558"/>
        <end position="568"/>
    </location>
</feature>
<organism evidence="2 3">
    <name type="scientific">Septoria linicola</name>
    <dbReference type="NCBI Taxonomy" id="215465"/>
    <lineage>
        <taxon>Eukaryota</taxon>
        <taxon>Fungi</taxon>
        <taxon>Dikarya</taxon>
        <taxon>Ascomycota</taxon>
        <taxon>Pezizomycotina</taxon>
        <taxon>Dothideomycetes</taxon>
        <taxon>Dothideomycetidae</taxon>
        <taxon>Mycosphaerellales</taxon>
        <taxon>Mycosphaerellaceae</taxon>
        <taxon>Septoria</taxon>
    </lineage>
</organism>
<name>A0A9Q9B872_9PEZI</name>
<dbReference type="OrthoDB" id="3645375at2759"/>
<dbReference type="AlphaFoldDB" id="A0A9Q9B872"/>
<dbReference type="EMBL" id="CP099429">
    <property type="protein sequence ID" value="USW59188.1"/>
    <property type="molecule type" value="Genomic_DNA"/>
</dbReference>
<protein>
    <submittedName>
        <fullName evidence="2">Uncharacterized protein</fullName>
    </submittedName>
</protein>
<feature type="region of interest" description="Disordered" evidence="1">
    <location>
        <begin position="555"/>
        <end position="574"/>
    </location>
</feature>
<feature type="compositionally biased region" description="Basic and acidic residues" evidence="1">
    <location>
        <begin position="825"/>
        <end position="843"/>
    </location>
</feature>
<proteinExistence type="predicted"/>
<feature type="compositionally biased region" description="Low complexity" evidence="1">
    <location>
        <begin position="42"/>
        <end position="61"/>
    </location>
</feature>
<gene>
    <name evidence="2" type="ORF">Slin15195_G125070</name>
</gene>
<accession>A0A9Q9B872</accession>
<evidence type="ECO:0000313" key="2">
    <source>
        <dbReference type="EMBL" id="USW59188.1"/>
    </source>
</evidence>
<feature type="compositionally biased region" description="Basic and acidic residues" evidence="1">
    <location>
        <begin position="444"/>
        <end position="454"/>
    </location>
</feature>